<name>A0A4Z2GBC9_9TELE</name>
<dbReference type="EMBL" id="SRLO01000602">
    <property type="protein sequence ID" value="TNN50896.1"/>
    <property type="molecule type" value="Genomic_DNA"/>
</dbReference>
<evidence type="ECO:0000313" key="3">
    <source>
        <dbReference type="Proteomes" id="UP000314294"/>
    </source>
</evidence>
<reference evidence="2 3" key="1">
    <citation type="submission" date="2019-03" db="EMBL/GenBank/DDBJ databases">
        <title>First draft genome of Liparis tanakae, snailfish: a comprehensive survey of snailfish specific genes.</title>
        <authorList>
            <person name="Kim W."/>
            <person name="Song I."/>
            <person name="Jeong J.-H."/>
            <person name="Kim D."/>
            <person name="Kim S."/>
            <person name="Ryu S."/>
            <person name="Song J.Y."/>
            <person name="Lee S.K."/>
        </authorList>
    </citation>
    <scope>NUCLEOTIDE SEQUENCE [LARGE SCALE GENOMIC DNA]</scope>
    <source>
        <tissue evidence="2">Muscle</tissue>
    </source>
</reference>
<evidence type="ECO:0000313" key="2">
    <source>
        <dbReference type="EMBL" id="TNN50896.1"/>
    </source>
</evidence>
<dbReference type="OrthoDB" id="10068717at2759"/>
<feature type="region of interest" description="Disordered" evidence="1">
    <location>
        <begin position="128"/>
        <end position="225"/>
    </location>
</feature>
<protein>
    <submittedName>
        <fullName evidence="2">Uncharacterized protein</fullName>
    </submittedName>
</protein>
<accession>A0A4Z2GBC9</accession>
<dbReference type="Proteomes" id="UP000314294">
    <property type="component" value="Unassembled WGS sequence"/>
</dbReference>
<gene>
    <name evidence="2" type="ORF">EYF80_038920</name>
</gene>
<evidence type="ECO:0000256" key="1">
    <source>
        <dbReference type="SAM" id="MobiDB-lite"/>
    </source>
</evidence>
<feature type="compositionally biased region" description="Polar residues" evidence="1">
    <location>
        <begin position="176"/>
        <end position="185"/>
    </location>
</feature>
<keyword evidence="3" id="KW-1185">Reference proteome</keyword>
<organism evidence="2 3">
    <name type="scientific">Liparis tanakae</name>
    <name type="common">Tanaka's snailfish</name>
    <dbReference type="NCBI Taxonomy" id="230148"/>
    <lineage>
        <taxon>Eukaryota</taxon>
        <taxon>Metazoa</taxon>
        <taxon>Chordata</taxon>
        <taxon>Craniata</taxon>
        <taxon>Vertebrata</taxon>
        <taxon>Euteleostomi</taxon>
        <taxon>Actinopterygii</taxon>
        <taxon>Neopterygii</taxon>
        <taxon>Teleostei</taxon>
        <taxon>Neoteleostei</taxon>
        <taxon>Acanthomorphata</taxon>
        <taxon>Eupercaria</taxon>
        <taxon>Perciformes</taxon>
        <taxon>Cottioidei</taxon>
        <taxon>Cottales</taxon>
        <taxon>Liparidae</taxon>
        <taxon>Liparis</taxon>
    </lineage>
</organism>
<sequence>MEGFLGLYYRSAAFRGSRQGGRRGPLVLYGDVIRWALTPAAGSGLQDLKSDTNQPDVLNKYEAELEPDPQDEAGAAAGPPEEGECPHTQMDKASFTEHTLGSTPRLSFIWNQSVRPDVSRFPSWTRSTGKTVQWKDGPREHRSTRTLVHGKTGSRENRFTGKPVHRNTGPLEHRSTGTPVHGNTGSREHRFTGTPVHENTGPREHRSTRTTLHGNTGPREEHSSF</sequence>
<dbReference type="AlphaFoldDB" id="A0A4Z2GBC9"/>
<feature type="region of interest" description="Disordered" evidence="1">
    <location>
        <begin position="67"/>
        <end position="88"/>
    </location>
</feature>
<proteinExistence type="predicted"/>
<comment type="caution">
    <text evidence="2">The sequence shown here is derived from an EMBL/GenBank/DDBJ whole genome shotgun (WGS) entry which is preliminary data.</text>
</comment>